<dbReference type="InterPro" id="IPR002652">
    <property type="entry name" value="Importin-a_IBB"/>
</dbReference>
<dbReference type="GO" id="GO:0061608">
    <property type="term" value="F:nuclear import signal receptor activity"/>
    <property type="evidence" value="ECO:0007669"/>
    <property type="project" value="InterPro"/>
</dbReference>
<reference evidence="9 10" key="1">
    <citation type="submission" date="2021-06" db="EMBL/GenBank/DDBJ databases">
        <title>Caerostris darwini draft genome.</title>
        <authorList>
            <person name="Kono N."/>
            <person name="Arakawa K."/>
        </authorList>
    </citation>
    <scope>NUCLEOTIDE SEQUENCE [LARGE SCALE GENOMIC DNA]</scope>
</reference>
<dbReference type="InterPro" id="IPR000225">
    <property type="entry name" value="Armadillo"/>
</dbReference>
<evidence type="ECO:0000313" key="10">
    <source>
        <dbReference type="Proteomes" id="UP001054837"/>
    </source>
</evidence>
<dbReference type="PIRSF" id="PIRSF005673">
    <property type="entry name" value="Importin_alpha"/>
    <property type="match status" value="1"/>
</dbReference>
<sequence length="556" mass="61367">MQSLLLCGQERTVGAIGTHWERVLQMRLRALFKRSAMYSQGSRLTKFKNKGRDQDTMRRRRTEVNVELRKQKKDDSLSKRRNVNISDDGPLSPLQPQNKNIALSLEEIVGGVNNPDPYVQLMATQSARKILSREKNPPIDALIATGIVPIFVSFLRENDNPPLQFEACWALTNIASGNTLQTQTVVNAGAVPIFVGLLSSPHLNVAEQAVWAIGNIAGDGPYLRDLVLKYDVVPALQGLMTPDISVHFRRNITWTLSNLCRNKNPPPPFEIVRTLLPTFANLINDTEDSEVITDALWAISYLTDGSNEKIQEVIEAGVVPRLCELLDMRETSVITPVLRAVGNIVTGNDIQTQTIIDNGGLVPMRQLLKHVKPNIVKEACWTVSNICAGNTSQIQAVTDTGLMSLVIDVLTEGDFKCQKEAIWAVCNYTSGGNLEQIIYLVRSGVIPPVCDMLSVKDPKTLAVVLDSISNILSAASKVNALESVCCFIEQCGGLDKIENLQQHENVDVYKLAYSIIDSYFSGEEVEDEEVKPEVCEEGYSYQFTGNDNAPSGGFSF</sequence>
<evidence type="ECO:0000313" key="9">
    <source>
        <dbReference type="EMBL" id="GIX89444.1"/>
    </source>
</evidence>
<name>A0AAV4P0L2_9ARAC</name>
<dbReference type="PROSITE" id="PS51214">
    <property type="entry name" value="IBB"/>
    <property type="match status" value="1"/>
</dbReference>
<proteinExistence type="inferred from homology"/>
<evidence type="ECO:0000256" key="7">
    <source>
        <dbReference type="SAM" id="MobiDB-lite"/>
    </source>
</evidence>
<keyword evidence="4 5" id="KW-0653">Protein transport</keyword>
<gene>
    <name evidence="9" type="primary">Kpna4</name>
    <name evidence="9" type="ORF">CDAR_304361</name>
</gene>
<dbReference type="Proteomes" id="UP001054837">
    <property type="component" value="Unassembled WGS sequence"/>
</dbReference>
<dbReference type="Pfam" id="PF01749">
    <property type="entry name" value="IBB"/>
    <property type="match status" value="1"/>
</dbReference>
<evidence type="ECO:0000259" key="8">
    <source>
        <dbReference type="PROSITE" id="PS51214"/>
    </source>
</evidence>
<comment type="caution">
    <text evidence="9">The sequence shown here is derived from an EMBL/GenBank/DDBJ whole genome shotgun (WGS) entry which is preliminary data.</text>
</comment>
<evidence type="ECO:0000256" key="5">
    <source>
        <dbReference type="PIRNR" id="PIRNR005673"/>
    </source>
</evidence>
<dbReference type="InterPro" id="IPR032413">
    <property type="entry name" value="Arm_3"/>
</dbReference>
<keyword evidence="2 5" id="KW-0813">Transport</keyword>
<dbReference type="PANTHER" id="PTHR23316">
    <property type="entry name" value="IMPORTIN ALPHA"/>
    <property type="match status" value="1"/>
</dbReference>
<dbReference type="Gene3D" id="1.25.10.10">
    <property type="entry name" value="Leucine-rich Repeat Variant"/>
    <property type="match status" value="1"/>
</dbReference>
<dbReference type="InterPro" id="IPR024931">
    <property type="entry name" value="Importin_alpha"/>
</dbReference>
<evidence type="ECO:0000256" key="4">
    <source>
        <dbReference type="ARBA" id="ARBA00022927"/>
    </source>
</evidence>
<feature type="domain" description="IBB" evidence="8">
    <location>
        <begin position="27"/>
        <end position="90"/>
    </location>
</feature>
<dbReference type="InterPro" id="IPR016024">
    <property type="entry name" value="ARM-type_fold"/>
</dbReference>
<dbReference type="InterPro" id="IPR036975">
    <property type="entry name" value="Importin-a_IBB_sf"/>
</dbReference>
<comment type="similarity">
    <text evidence="1 5">Belongs to the importin alpha family.</text>
</comment>
<dbReference type="SUPFAM" id="SSF48371">
    <property type="entry name" value="ARM repeat"/>
    <property type="match status" value="1"/>
</dbReference>
<feature type="repeat" description="ARM" evidence="6">
    <location>
        <begin position="146"/>
        <end position="189"/>
    </location>
</feature>
<dbReference type="AlphaFoldDB" id="A0AAV4P0L2"/>
<dbReference type="InterPro" id="IPR011989">
    <property type="entry name" value="ARM-like"/>
</dbReference>
<dbReference type="Pfam" id="PF16186">
    <property type="entry name" value="Arm_3"/>
    <property type="match status" value="1"/>
</dbReference>
<dbReference type="GO" id="GO:0005634">
    <property type="term" value="C:nucleus"/>
    <property type="evidence" value="ECO:0007669"/>
    <property type="project" value="UniProtKB-ARBA"/>
</dbReference>
<evidence type="ECO:0000256" key="1">
    <source>
        <dbReference type="ARBA" id="ARBA00010394"/>
    </source>
</evidence>
<dbReference type="FunFam" id="1.25.10.10:FF:000009">
    <property type="entry name" value="Importin subunit alpha"/>
    <property type="match status" value="1"/>
</dbReference>
<organism evidence="9 10">
    <name type="scientific">Caerostris darwini</name>
    <dbReference type="NCBI Taxonomy" id="1538125"/>
    <lineage>
        <taxon>Eukaryota</taxon>
        <taxon>Metazoa</taxon>
        <taxon>Ecdysozoa</taxon>
        <taxon>Arthropoda</taxon>
        <taxon>Chelicerata</taxon>
        <taxon>Arachnida</taxon>
        <taxon>Araneae</taxon>
        <taxon>Araneomorphae</taxon>
        <taxon>Entelegynae</taxon>
        <taxon>Araneoidea</taxon>
        <taxon>Araneidae</taxon>
        <taxon>Caerostris</taxon>
    </lineage>
</organism>
<keyword evidence="10" id="KW-1185">Reference proteome</keyword>
<dbReference type="GO" id="GO:0006607">
    <property type="term" value="P:NLS-bearing protein import into nucleus"/>
    <property type="evidence" value="ECO:0007669"/>
    <property type="project" value="UniProtKB-ARBA"/>
</dbReference>
<dbReference type="EMBL" id="BPLQ01002181">
    <property type="protein sequence ID" value="GIX89444.1"/>
    <property type="molecule type" value="Genomic_DNA"/>
</dbReference>
<keyword evidence="3" id="KW-0677">Repeat</keyword>
<feature type="region of interest" description="Disordered" evidence="7">
    <location>
        <begin position="43"/>
        <end position="97"/>
    </location>
</feature>
<evidence type="ECO:0000256" key="3">
    <source>
        <dbReference type="ARBA" id="ARBA00022737"/>
    </source>
</evidence>
<accession>A0AAV4P0L2</accession>
<dbReference type="Gene3D" id="1.20.5.690">
    <property type="entry name" value="Importin-alpha, importin-beta-binding domain"/>
    <property type="match status" value="1"/>
</dbReference>
<evidence type="ECO:0000256" key="6">
    <source>
        <dbReference type="PROSITE-ProRule" id="PRU00259"/>
    </source>
</evidence>
<evidence type="ECO:0000256" key="2">
    <source>
        <dbReference type="ARBA" id="ARBA00022448"/>
    </source>
</evidence>
<feature type="repeat" description="ARM" evidence="6">
    <location>
        <begin position="189"/>
        <end position="217"/>
    </location>
</feature>
<dbReference type="SMART" id="SM00185">
    <property type="entry name" value="ARM"/>
    <property type="match status" value="8"/>
</dbReference>
<feature type="compositionally biased region" description="Basic and acidic residues" evidence="7">
    <location>
        <begin position="50"/>
        <end position="78"/>
    </location>
</feature>
<dbReference type="GO" id="GO:0005737">
    <property type="term" value="C:cytoplasm"/>
    <property type="evidence" value="ECO:0007669"/>
    <property type="project" value="InterPro"/>
</dbReference>
<protein>
    <recommendedName>
        <fullName evidence="5">Importin subunit alpha</fullName>
    </recommendedName>
</protein>
<dbReference type="Pfam" id="PF00514">
    <property type="entry name" value="Arm"/>
    <property type="match status" value="7"/>
</dbReference>
<dbReference type="PROSITE" id="PS50176">
    <property type="entry name" value="ARM_REPEAT"/>
    <property type="match status" value="2"/>
</dbReference>